<sequence length="270" mass="30479">MSEYETIQLDIENKIAHVQLNRPEQANAMNMPLWHELKQVFEYIDRTPEIRVAVLSGKGRNFCSGIDLGLFQEALAPKGKCEGRKRESLRRLILDMQDCLSAIEKCRKPVIAAIHGGCIGGGVDMVTACDMRYSTTKAYFTIKEIDLGMTADVGTLQRLPHLIGDGMMRELAYTGRKVTGKEAREIGLVNRDYEDQETLMTKVMTLAGQIATKSPLAIRGVKEMILYTRDHTVDDSLNYIATWNASMLLSDDIRETMQAQVQKRKPEYED</sequence>
<evidence type="ECO:0000256" key="9">
    <source>
        <dbReference type="RuleBase" id="RU003707"/>
    </source>
</evidence>
<reference evidence="11" key="1">
    <citation type="submission" date="2017-08" db="EMBL/GenBank/DDBJ databases">
        <title>A dynamic microbial community with high functional redundancy inhabits the cold, oxic subseafloor aquifer.</title>
        <authorList>
            <person name="Tully B.J."/>
            <person name="Wheat C.G."/>
            <person name="Glazer B.T."/>
            <person name="Huber J.A."/>
        </authorList>
    </citation>
    <scope>NUCLEOTIDE SEQUENCE [LARGE SCALE GENOMIC DNA]</scope>
</reference>
<dbReference type="Gene3D" id="1.10.12.10">
    <property type="entry name" value="Lyase 2-enoyl-coa Hydratase, Chain A, domain 2"/>
    <property type="match status" value="1"/>
</dbReference>
<dbReference type="Gene3D" id="3.90.226.10">
    <property type="entry name" value="2-enoyl-CoA Hydratase, Chain A, domain 1"/>
    <property type="match status" value="1"/>
</dbReference>
<evidence type="ECO:0000256" key="4">
    <source>
        <dbReference type="ARBA" id="ARBA00022832"/>
    </source>
</evidence>
<evidence type="ECO:0000256" key="2">
    <source>
        <dbReference type="ARBA" id="ARBA00005005"/>
    </source>
</evidence>
<comment type="caution">
    <text evidence="10">The sequence shown here is derived from an EMBL/GenBank/DDBJ whole genome shotgun (WGS) entry which is preliminary data.</text>
</comment>
<keyword evidence="7" id="KW-0576">Peroxisome</keyword>
<dbReference type="EMBL" id="NVSR01000024">
    <property type="protein sequence ID" value="PCI28844.1"/>
    <property type="molecule type" value="Genomic_DNA"/>
</dbReference>
<comment type="pathway">
    <text evidence="2">Lipid metabolism; fatty acid beta-oxidation.</text>
</comment>
<organism evidence="10 11">
    <name type="scientific">SAR324 cluster bacterium</name>
    <dbReference type="NCBI Taxonomy" id="2024889"/>
    <lineage>
        <taxon>Bacteria</taxon>
        <taxon>Deltaproteobacteria</taxon>
        <taxon>SAR324 cluster</taxon>
    </lineage>
</organism>
<accession>A0A2A4T629</accession>
<evidence type="ECO:0000256" key="5">
    <source>
        <dbReference type="ARBA" id="ARBA00022990"/>
    </source>
</evidence>
<evidence type="ECO:0000256" key="8">
    <source>
        <dbReference type="ARBA" id="ARBA00023235"/>
    </source>
</evidence>
<dbReference type="GO" id="GO:0006635">
    <property type="term" value="P:fatty acid beta-oxidation"/>
    <property type="evidence" value="ECO:0007669"/>
    <property type="project" value="UniProtKB-UniPathway"/>
</dbReference>
<dbReference type="Proteomes" id="UP000218113">
    <property type="component" value="Unassembled WGS sequence"/>
</dbReference>
<dbReference type="Pfam" id="PF00378">
    <property type="entry name" value="ECH_1"/>
    <property type="match status" value="1"/>
</dbReference>
<keyword evidence="8" id="KW-0413">Isomerase</keyword>
<dbReference type="UniPathway" id="UPA00659"/>
<evidence type="ECO:0000313" key="10">
    <source>
        <dbReference type="EMBL" id="PCI28844.1"/>
    </source>
</evidence>
<evidence type="ECO:0000256" key="1">
    <source>
        <dbReference type="ARBA" id="ARBA00004275"/>
    </source>
</evidence>
<dbReference type="GO" id="GO:0016853">
    <property type="term" value="F:isomerase activity"/>
    <property type="evidence" value="ECO:0007669"/>
    <property type="project" value="UniProtKB-KW"/>
</dbReference>
<protein>
    <submittedName>
        <fullName evidence="10">Enoyl-CoA hydratase</fullName>
    </submittedName>
</protein>
<evidence type="ECO:0000313" key="11">
    <source>
        <dbReference type="Proteomes" id="UP000218113"/>
    </source>
</evidence>
<gene>
    <name evidence="10" type="ORF">COB67_05375</name>
</gene>
<keyword evidence="4" id="KW-0276">Fatty acid metabolism</keyword>
<dbReference type="SUPFAM" id="SSF52096">
    <property type="entry name" value="ClpP/crotonase"/>
    <property type="match status" value="1"/>
</dbReference>
<evidence type="ECO:0000256" key="3">
    <source>
        <dbReference type="ARBA" id="ARBA00005254"/>
    </source>
</evidence>
<comment type="subcellular location">
    <subcellularLocation>
        <location evidence="1">Peroxisome</location>
    </subcellularLocation>
</comment>
<dbReference type="NCBIfam" id="NF004794">
    <property type="entry name" value="PRK06142.1"/>
    <property type="match status" value="1"/>
</dbReference>
<dbReference type="PANTHER" id="PTHR43149:SF1">
    <property type="entry name" value="DELTA(3,5)-DELTA(2,4)-DIENOYL-COA ISOMERASE, MITOCHONDRIAL"/>
    <property type="match status" value="1"/>
</dbReference>
<dbReference type="CDD" id="cd06558">
    <property type="entry name" value="crotonase-like"/>
    <property type="match status" value="1"/>
</dbReference>
<dbReference type="FunFam" id="3.90.226.10:FF:000024">
    <property type="entry name" value="Delta3,5-delta2,4-dienoyl-CoA isomerase"/>
    <property type="match status" value="1"/>
</dbReference>
<name>A0A2A4T629_9DELT</name>
<dbReference type="PANTHER" id="PTHR43149">
    <property type="entry name" value="ENOYL-COA HYDRATASE"/>
    <property type="match status" value="1"/>
</dbReference>
<comment type="similarity">
    <text evidence="3 9">Belongs to the enoyl-CoA hydratase/isomerase family.</text>
</comment>
<dbReference type="InterPro" id="IPR014748">
    <property type="entry name" value="Enoyl-CoA_hydra_C"/>
</dbReference>
<keyword evidence="5" id="KW-0007">Acetylation</keyword>
<dbReference type="InterPro" id="IPR001753">
    <property type="entry name" value="Enoyl-CoA_hydra/iso"/>
</dbReference>
<dbReference type="PROSITE" id="PS00166">
    <property type="entry name" value="ENOYL_COA_HYDRATASE"/>
    <property type="match status" value="1"/>
</dbReference>
<dbReference type="GO" id="GO:0005737">
    <property type="term" value="C:cytoplasm"/>
    <property type="evidence" value="ECO:0007669"/>
    <property type="project" value="UniProtKB-ARBA"/>
</dbReference>
<dbReference type="FunFam" id="1.10.12.10:FF:000004">
    <property type="entry name" value="Delta3,5-delta2,4-dienoyl-CoA isomerase"/>
    <property type="match status" value="1"/>
</dbReference>
<evidence type="ECO:0000256" key="7">
    <source>
        <dbReference type="ARBA" id="ARBA00023140"/>
    </source>
</evidence>
<evidence type="ECO:0000256" key="6">
    <source>
        <dbReference type="ARBA" id="ARBA00023098"/>
    </source>
</evidence>
<keyword evidence="6" id="KW-0443">Lipid metabolism</keyword>
<dbReference type="InterPro" id="IPR045002">
    <property type="entry name" value="Ech1-like"/>
</dbReference>
<dbReference type="InterPro" id="IPR018376">
    <property type="entry name" value="Enoyl-CoA_hyd/isom_CS"/>
</dbReference>
<dbReference type="InterPro" id="IPR029045">
    <property type="entry name" value="ClpP/crotonase-like_dom_sf"/>
</dbReference>
<dbReference type="AlphaFoldDB" id="A0A2A4T629"/>
<proteinExistence type="inferred from homology"/>